<comment type="caution">
    <text evidence="1">The sequence shown here is derived from an EMBL/GenBank/DDBJ whole genome shotgun (WGS) entry which is preliminary data.</text>
</comment>
<accession>A0ACC0F3K1</accession>
<dbReference type="EMBL" id="CM045768">
    <property type="protein sequence ID" value="KAI7983308.1"/>
    <property type="molecule type" value="Genomic_DNA"/>
</dbReference>
<evidence type="ECO:0000313" key="1">
    <source>
        <dbReference type="EMBL" id="KAI7983308.1"/>
    </source>
</evidence>
<dbReference type="Proteomes" id="UP001060215">
    <property type="component" value="Chromosome 11"/>
</dbReference>
<keyword evidence="2" id="KW-1185">Reference proteome</keyword>
<proteinExistence type="predicted"/>
<organism evidence="1 2">
    <name type="scientific">Camellia lanceoleosa</name>
    <dbReference type="NCBI Taxonomy" id="1840588"/>
    <lineage>
        <taxon>Eukaryota</taxon>
        <taxon>Viridiplantae</taxon>
        <taxon>Streptophyta</taxon>
        <taxon>Embryophyta</taxon>
        <taxon>Tracheophyta</taxon>
        <taxon>Spermatophyta</taxon>
        <taxon>Magnoliopsida</taxon>
        <taxon>eudicotyledons</taxon>
        <taxon>Gunneridae</taxon>
        <taxon>Pentapetalae</taxon>
        <taxon>asterids</taxon>
        <taxon>Ericales</taxon>
        <taxon>Theaceae</taxon>
        <taxon>Camellia</taxon>
    </lineage>
</organism>
<sequence length="227" mass="25005">MSSSQPNGGQPNNMHDPYSDDDDDVMDYHMGEVGVENVHENEDGVPAVQQHNHVNMSSEQLLQMEQCKTIAAAKSAHLEIAKSKVNKVVHSNATRLHRVNAQDSVIGATKAMRLHRVNAQDFVTGATKANDKVGVNKVKSTPTSRRQNVHMQGSKRVKEVVHSQIVYDAEKSGESNSFPHKSPKILGRMNMVLTGQRFSIGKEDPEIAENRDTVVAPPRKSVVEPVD</sequence>
<name>A0ACC0F3K1_9ERIC</name>
<gene>
    <name evidence="1" type="ORF">LOK49_LG15G01671</name>
</gene>
<evidence type="ECO:0000313" key="2">
    <source>
        <dbReference type="Proteomes" id="UP001060215"/>
    </source>
</evidence>
<protein>
    <submittedName>
        <fullName evidence="1">Uncharacterized protein</fullName>
    </submittedName>
</protein>
<reference evidence="1 2" key="1">
    <citation type="journal article" date="2022" name="Plant J.">
        <title>Chromosome-level genome of Camellia lanceoleosa provides a valuable resource for understanding genome evolution and self-incompatibility.</title>
        <authorList>
            <person name="Gong W."/>
            <person name="Xiao S."/>
            <person name="Wang L."/>
            <person name="Liao Z."/>
            <person name="Chang Y."/>
            <person name="Mo W."/>
            <person name="Hu G."/>
            <person name="Li W."/>
            <person name="Zhao G."/>
            <person name="Zhu H."/>
            <person name="Hu X."/>
            <person name="Ji K."/>
            <person name="Xiang X."/>
            <person name="Song Q."/>
            <person name="Yuan D."/>
            <person name="Jin S."/>
            <person name="Zhang L."/>
        </authorList>
    </citation>
    <scope>NUCLEOTIDE SEQUENCE [LARGE SCALE GENOMIC DNA]</scope>
    <source>
        <strain evidence="1">SQ_2022a</strain>
    </source>
</reference>